<keyword evidence="3" id="KW-1185">Reference proteome</keyword>
<dbReference type="AlphaFoldDB" id="A0A412FJ77"/>
<protein>
    <recommendedName>
        <fullName evidence="4">Thioredoxin domain-containing protein</fullName>
    </recommendedName>
</protein>
<gene>
    <name evidence="2" type="ORF">DWY25_16040</name>
</gene>
<name>A0A412FJ77_9FIRM</name>
<proteinExistence type="predicted"/>
<dbReference type="GeneID" id="83016908"/>
<dbReference type="RefSeq" id="WP_117896072.1">
    <property type="nucleotide sequence ID" value="NZ_CABJCV010000028.1"/>
</dbReference>
<evidence type="ECO:0000313" key="3">
    <source>
        <dbReference type="Proteomes" id="UP000284178"/>
    </source>
</evidence>
<dbReference type="Proteomes" id="UP000284178">
    <property type="component" value="Unassembled WGS sequence"/>
</dbReference>
<comment type="caution">
    <text evidence="2">The sequence shown here is derived from an EMBL/GenBank/DDBJ whole genome shotgun (WGS) entry which is preliminary data.</text>
</comment>
<dbReference type="PROSITE" id="PS51257">
    <property type="entry name" value="PROKAR_LIPOPROTEIN"/>
    <property type="match status" value="1"/>
</dbReference>
<reference evidence="2 3" key="1">
    <citation type="submission" date="2018-08" db="EMBL/GenBank/DDBJ databases">
        <title>A genome reference for cultivated species of the human gut microbiota.</title>
        <authorList>
            <person name="Zou Y."/>
            <person name="Xue W."/>
            <person name="Luo G."/>
        </authorList>
    </citation>
    <scope>NUCLEOTIDE SEQUENCE [LARGE SCALE GENOMIC DNA]</scope>
    <source>
        <strain evidence="2 3">AF24-29</strain>
    </source>
</reference>
<organism evidence="2 3">
    <name type="scientific">Holdemania filiformis</name>
    <dbReference type="NCBI Taxonomy" id="61171"/>
    <lineage>
        <taxon>Bacteria</taxon>
        <taxon>Bacillati</taxon>
        <taxon>Bacillota</taxon>
        <taxon>Erysipelotrichia</taxon>
        <taxon>Erysipelotrichales</taxon>
        <taxon>Erysipelotrichaceae</taxon>
        <taxon>Holdemania</taxon>
    </lineage>
</organism>
<accession>A0A412FJ77</accession>
<evidence type="ECO:0000256" key="1">
    <source>
        <dbReference type="SAM" id="SignalP"/>
    </source>
</evidence>
<dbReference type="EMBL" id="QRUP01000028">
    <property type="protein sequence ID" value="RGR68217.1"/>
    <property type="molecule type" value="Genomic_DNA"/>
</dbReference>
<feature type="signal peptide" evidence="1">
    <location>
        <begin position="1"/>
        <end position="21"/>
    </location>
</feature>
<evidence type="ECO:0000313" key="2">
    <source>
        <dbReference type="EMBL" id="RGR68217.1"/>
    </source>
</evidence>
<keyword evidence="1" id="KW-0732">Signal</keyword>
<feature type="chain" id="PRO_5039115952" description="Thioredoxin domain-containing protein" evidence="1">
    <location>
        <begin position="22"/>
        <end position="171"/>
    </location>
</feature>
<sequence length="171" mass="19138">MKSFKRFIFAFCLLLIVSACSKNISPLGAEISKHPAPMTLDEEQLSTLGGSDQDNYYILFCSASDIVAGCPVMLEKIAEATLSAPAAIYVMDMDPILAFTRIPDTDPQHDQKFEEGIETSSDFFAKQRLRSVPTLQHRINKKIVDSFEILNTENTPEDLPKWLASQPHEKD</sequence>
<evidence type="ECO:0008006" key="4">
    <source>
        <dbReference type="Google" id="ProtNLM"/>
    </source>
</evidence>